<dbReference type="PROSITE" id="PS50972">
    <property type="entry name" value="PTERIN_BINDING"/>
    <property type="match status" value="1"/>
</dbReference>
<evidence type="ECO:0000256" key="2">
    <source>
        <dbReference type="ARBA" id="ARBA00001946"/>
    </source>
</evidence>
<keyword evidence="6" id="KW-0479">Metal-binding</keyword>
<dbReference type="InterPro" id="IPR045031">
    <property type="entry name" value="DHP_synth-like"/>
</dbReference>
<evidence type="ECO:0000313" key="10">
    <source>
        <dbReference type="EMBL" id="CAB4324066.1"/>
    </source>
</evidence>
<evidence type="ECO:0000256" key="1">
    <source>
        <dbReference type="ARBA" id="ARBA00000012"/>
    </source>
</evidence>
<feature type="domain" description="Pterin-binding" evidence="9">
    <location>
        <begin position="13"/>
        <end position="265"/>
    </location>
</feature>
<dbReference type="PROSITE" id="PS00793">
    <property type="entry name" value="DHPS_2"/>
    <property type="match status" value="1"/>
</dbReference>
<organism evidence="10">
    <name type="scientific">freshwater metagenome</name>
    <dbReference type="NCBI Taxonomy" id="449393"/>
    <lineage>
        <taxon>unclassified sequences</taxon>
        <taxon>metagenomes</taxon>
        <taxon>ecological metagenomes</taxon>
    </lineage>
</organism>
<dbReference type="GO" id="GO:0004156">
    <property type="term" value="F:dihydropteroate synthase activity"/>
    <property type="evidence" value="ECO:0007669"/>
    <property type="project" value="UniProtKB-EC"/>
</dbReference>
<dbReference type="PROSITE" id="PS00792">
    <property type="entry name" value="DHPS_1"/>
    <property type="match status" value="1"/>
</dbReference>
<dbReference type="InterPro" id="IPR000489">
    <property type="entry name" value="Pterin-binding_dom"/>
</dbReference>
<dbReference type="GO" id="GO:0046656">
    <property type="term" value="P:folic acid biosynthetic process"/>
    <property type="evidence" value="ECO:0007669"/>
    <property type="project" value="UniProtKB-KW"/>
</dbReference>
<dbReference type="NCBIfam" id="TIGR01496">
    <property type="entry name" value="DHPS"/>
    <property type="match status" value="1"/>
</dbReference>
<dbReference type="Pfam" id="PF00809">
    <property type="entry name" value="Pterin_bind"/>
    <property type="match status" value="1"/>
</dbReference>
<evidence type="ECO:0000259" key="9">
    <source>
        <dbReference type="PROSITE" id="PS50972"/>
    </source>
</evidence>
<dbReference type="GO" id="GO:0046654">
    <property type="term" value="P:tetrahydrofolate biosynthetic process"/>
    <property type="evidence" value="ECO:0007669"/>
    <property type="project" value="TreeGrafter"/>
</dbReference>
<gene>
    <name evidence="10" type="ORF">UFOPK1392_01830</name>
</gene>
<dbReference type="GO" id="GO:0046872">
    <property type="term" value="F:metal ion binding"/>
    <property type="evidence" value="ECO:0007669"/>
    <property type="project" value="UniProtKB-KW"/>
</dbReference>
<evidence type="ECO:0000256" key="5">
    <source>
        <dbReference type="ARBA" id="ARBA00022679"/>
    </source>
</evidence>
<evidence type="ECO:0000256" key="6">
    <source>
        <dbReference type="ARBA" id="ARBA00022723"/>
    </source>
</evidence>
<keyword evidence="5" id="KW-0808">Transferase</keyword>
<sequence>MTIDQASVVRALPLVMGIVNVTPDSFSDGGRYLTTEVAVAHGLELLAEGASILDVGGESTRPGASLVSVDEEIRRVVPVIEQLAPHGRVSIDTRKPEVARAAVAAGATLINDVSAQLWPVAADLGVGWVAMHMQGEPATMQLDPVYDDVVDEVCAFLAQRAGEAEKAGVSEIWVDPGFGFGKTLQHNLTLLAQLDRVVSLGWPVLVGTSRKGMLGRILADSDGVADPVDPDDRLAGSIASEVWAMHRGAAMIRAHDVRAAIQAAKVVAA</sequence>
<dbReference type="EMBL" id="CAEMXZ010000099">
    <property type="protein sequence ID" value="CAB4324066.1"/>
    <property type="molecule type" value="Genomic_DNA"/>
</dbReference>
<evidence type="ECO:0000256" key="8">
    <source>
        <dbReference type="ARBA" id="ARBA00022909"/>
    </source>
</evidence>
<evidence type="ECO:0000256" key="3">
    <source>
        <dbReference type="ARBA" id="ARBA00004763"/>
    </source>
</evidence>
<dbReference type="InterPro" id="IPR011005">
    <property type="entry name" value="Dihydropteroate_synth-like_sf"/>
</dbReference>
<dbReference type="InterPro" id="IPR006390">
    <property type="entry name" value="DHP_synth_dom"/>
</dbReference>
<dbReference type="GO" id="GO:0005829">
    <property type="term" value="C:cytosol"/>
    <property type="evidence" value="ECO:0007669"/>
    <property type="project" value="TreeGrafter"/>
</dbReference>
<comment type="catalytic activity">
    <reaction evidence="1">
        <text>(7,8-dihydropterin-6-yl)methyl diphosphate + 4-aminobenzoate = 7,8-dihydropteroate + diphosphate</text>
        <dbReference type="Rhea" id="RHEA:19949"/>
        <dbReference type="ChEBI" id="CHEBI:17836"/>
        <dbReference type="ChEBI" id="CHEBI:17839"/>
        <dbReference type="ChEBI" id="CHEBI:33019"/>
        <dbReference type="ChEBI" id="CHEBI:72950"/>
        <dbReference type="EC" id="2.5.1.15"/>
    </reaction>
</comment>
<protein>
    <recommendedName>
        <fullName evidence="4">dihydropteroate synthase</fullName>
        <ecNumber evidence="4">2.5.1.15</ecNumber>
    </recommendedName>
</protein>
<comment type="pathway">
    <text evidence="3">Cofactor biosynthesis; tetrahydrofolate biosynthesis; 7,8-dihydrofolate from 2-amino-4-hydroxy-6-hydroxymethyl-7,8-dihydropteridine diphosphate and 4-aminobenzoate: step 1/2.</text>
</comment>
<dbReference type="AlphaFoldDB" id="A0A6J5YH72"/>
<reference evidence="10" key="1">
    <citation type="submission" date="2020-05" db="EMBL/GenBank/DDBJ databases">
        <authorList>
            <person name="Chiriac C."/>
            <person name="Salcher M."/>
            <person name="Ghai R."/>
            <person name="Kavagutti S V."/>
        </authorList>
    </citation>
    <scope>NUCLEOTIDE SEQUENCE</scope>
</reference>
<dbReference type="PANTHER" id="PTHR20941:SF1">
    <property type="entry name" value="FOLIC ACID SYNTHESIS PROTEIN FOL1"/>
    <property type="match status" value="1"/>
</dbReference>
<dbReference type="CDD" id="cd00739">
    <property type="entry name" value="DHPS"/>
    <property type="match status" value="1"/>
</dbReference>
<evidence type="ECO:0000256" key="7">
    <source>
        <dbReference type="ARBA" id="ARBA00022842"/>
    </source>
</evidence>
<proteinExistence type="predicted"/>
<accession>A0A6J5YH72</accession>
<dbReference type="PANTHER" id="PTHR20941">
    <property type="entry name" value="FOLATE SYNTHESIS PROTEINS"/>
    <property type="match status" value="1"/>
</dbReference>
<dbReference type="SUPFAM" id="SSF51717">
    <property type="entry name" value="Dihydropteroate synthetase-like"/>
    <property type="match status" value="1"/>
</dbReference>
<comment type="cofactor">
    <cofactor evidence="2">
        <name>Mg(2+)</name>
        <dbReference type="ChEBI" id="CHEBI:18420"/>
    </cofactor>
</comment>
<evidence type="ECO:0000256" key="4">
    <source>
        <dbReference type="ARBA" id="ARBA00012458"/>
    </source>
</evidence>
<keyword evidence="7" id="KW-0460">Magnesium</keyword>
<name>A0A6J5YH72_9ZZZZ</name>
<dbReference type="EC" id="2.5.1.15" evidence="4"/>
<keyword evidence="8" id="KW-0289">Folate biosynthesis</keyword>
<dbReference type="Gene3D" id="3.20.20.20">
    <property type="entry name" value="Dihydropteroate synthase-like"/>
    <property type="match status" value="1"/>
</dbReference>